<feature type="region of interest" description="Disordered" evidence="1">
    <location>
        <begin position="213"/>
        <end position="353"/>
    </location>
</feature>
<name>A0A8K0T0N3_9HYPO</name>
<proteinExistence type="predicted"/>
<dbReference type="OrthoDB" id="3946700at2759"/>
<feature type="region of interest" description="Disordered" evidence="1">
    <location>
        <begin position="95"/>
        <end position="114"/>
    </location>
</feature>
<accession>A0A8K0T0N3</accession>
<feature type="compositionally biased region" description="Basic and acidic residues" evidence="1">
    <location>
        <begin position="63"/>
        <end position="74"/>
    </location>
</feature>
<evidence type="ECO:0000313" key="2">
    <source>
        <dbReference type="EMBL" id="KAH7325768.1"/>
    </source>
</evidence>
<gene>
    <name evidence="2" type="ORF">B0I35DRAFT_421150</name>
</gene>
<feature type="compositionally biased region" description="Basic residues" evidence="1">
    <location>
        <begin position="230"/>
        <end position="239"/>
    </location>
</feature>
<feature type="region of interest" description="Disordered" evidence="1">
    <location>
        <begin position="172"/>
        <end position="193"/>
    </location>
</feature>
<sequence>MGLPLFVAPVESDLPSKPVHKSRTTSPSRSSIRRPGWRENRGGSRRPGVTIYHTSLHPYRRQTPAEDGPRRDADNSGVPPGVSNMHRLFMAAGAAPISPAPTGPGGPDHPDHRREALREMTGGHPSLGSDRVAEQMTSLLGRSWQEFAMNSPHRRGGNDRTGADDVQHIAQYPTGPPQGMTARSETGPYSHRSLTREHDLPTLSRLVHLNQTRGLSSSLRSQEERNMARASRHRLRRRGQVGLRRPAVDGLGDRERSLSPESWDTLLTTLTPDPQPPSANSSFAIGAASDNAGSSAPMLRMPGDSANDAACDSAENSETEDADAGSSFNTTVNAPRTRNRRRRDITDAPTNGEHTHQYRVWLRPSEAVARSRRGADGLSARSGWDAIAPELWDGDAWGADDRMTITPPPRVLFVPAPPDGWVGRLSVGADDEDHAAEPTLNREGSAASGQNTSAGEEDLAGMRRIARSITRREDVPDEWWADVGLSRNLPRGEGN</sequence>
<evidence type="ECO:0000256" key="1">
    <source>
        <dbReference type="SAM" id="MobiDB-lite"/>
    </source>
</evidence>
<reference evidence="2" key="1">
    <citation type="journal article" date="2021" name="Nat. Commun.">
        <title>Genetic determinants of endophytism in the Arabidopsis root mycobiome.</title>
        <authorList>
            <person name="Mesny F."/>
            <person name="Miyauchi S."/>
            <person name="Thiergart T."/>
            <person name="Pickel B."/>
            <person name="Atanasova L."/>
            <person name="Karlsson M."/>
            <person name="Huettel B."/>
            <person name="Barry K.W."/>
            <person name="Haridas S."/>
            <person name="Chen C."/>
            <person name="Bauer D."/>
            <person name="Andreopoulos W."/>
            <person name="Pangilinan J."/>
            <person name="LaButti K."/>
            <person name="Riley R."/>
            <person name="Lipzen A."/>
            <person name="Clum A."/>
            <person name="Drula E."/>
            <person name="Henrissat B."/>
            <person name="Kohler A."/>
            <person name="Grigoriev I.V."/>
            <person name="Martin F.M."/>
            <person name="Hacquard S."/>
        </authorList>
    </citation>
    <scope>NUCLEOTIDE SEQUENCE</scope>
    <source>
        <strain evidence="2">MPI-CAGE-CH-0235</strain>
    </source>
</reference>
<protein>
    <submittedName>
        <fullName evidence="2">Uncharacterized protein</fullName>
    </submittedName>
</protein>
<evidence type="ECO:0000313" key="3">
    <source>
        <dbReference type="Proteomes" id="UP000813444"/>
    </source>
</evidence>
<feature type="compositionally biased region" description="Low complexity" evidence="1">
    <location>
        <begin position="24"/>
        <end position="34"/>
    </location>
</feature>
<dbReference type="Proteomes" id="UP000813444">
    <property type="component" value="Unassembled WGS sequence"/>
</dbReference>
<feature type="region of interest" description="Disordered" evidence="1">
    <location>
        <begin position="1"/>
        <end position="84"/>
    </location>
</feature>
<comment type="caution">
    <text evidence="2">The sequence shown here is derived from an EMBL/GenBank/DDBJ whole genome shotgun (WGS) entry which is preliminary data.</text>
</comment>
<dbReference type="AlphaFoldDB" id="A0A8K0T0N3"/>
<feature type="region of interest" description="Disordered" evidence="1">
    <location>
        <begin position="433"/>
        <end position="461"/>
    </location>
</feature>
<organism evidence="2 3">
    <name type="scientific">Stachybotrys elegans</name>
    <dbReference type="NCBI Taxonomy" id="80388"/>
    <lineage>
        <taxon>Eukaryota</taxon>
        <taxon>Fungi</taxon>
        <taxon>Dikarya</taxon>
        <taxon>Ascomycota</taxon>
        <taxon>Pezizomycotina</taxon>
        <taxon>Sordariomycetes</taxon>
        <taxon>Hypocreomycetidae</taxon>
        <taxon>Hypocreales</taxon>
        <taxon>Stachybotryaceae</taxon>
        <taxon>Stachybotrys</taxon>
    </lineage>
</organism>
<dbReference type="EMBL" id="JAGPNK010000002">
    <property type="protein sequence ID" value="KAH7325768.1"/>
    <property type="molecule type" value="Genomic_DNA"/>
</dbReference>
<keyword evidence="3" id="KW-1185">Reference proteome</keyword>